<keyword evidence="1 7" id="KW-0436">Ligase</keyword>
<dbReference type="Pfam" id="PF19269">
    <property type="entry name" value="Anticodon_2"/>
    <property type="match status" value="1"/>
</dbReference>
<organism evidence="7 8">
    <name type="scientific">Candidatus Tanganyikabacteria bacterium</name>
    <dbReference type="NCBI Taxonomy" id="2961651"/>
    <lineage>
        <taxon>Bacteria</taxon>
        <taxon>Bacillati</taxon>
        <taxon>Candidatus Sericytochromatia</taxon>
        <taxon>Candidatus Tanganyikabacteria</taxon>
    </lineage>
</organism>
<feature type="non-terminal residue" evidence="7">
    <location>
        <position position="1"/>
    </location>
</feature>
<dbReference type="Proteomes" id="UP000703893">
    <property type="component" value="Unassembled WGS sequence"/>
</dbReference>
<dbReference type="GO" id="GO:0006412">
    <property type="term" value="P:translation"/>
    <property type="evidence" value="ECO:0007669"/>
    <property type="project" value="UniProtKB-KW"/>
</dbReference>
<dbReference type="SUPFAM" id="SSF48163">
    <property type="entry name" value="An anticodon-binding domain of class I aminoacyl-tRNA synthetases"/>
    <property type="match status" value="1"/>
</dbReference>
<protein>
    <submittedName>
        <fullName evidence="7">Glutamate--tRNA ligase</fullName>
    </submittedName>
</protein>
<keyword evidence="2" id="KW-0547">Nucleotide-binding</keyword>
<dbReference type="GO" id="GO:0004812">
    <property type="term" value="F:aminoacyl-tRNA ligase activity"/>
    <property type="evidence" value="ECO:0007669"/>
    <property type="project" value="UniProtKB-KW"/>
</dbReference>
<dbReference type="InterPro" id="IPR045462">
    <property type="entry name" value="aa-tRNA-synth_I_cd-bd"/>
</dbReference>
<evidence type="ECO:0000256" key="1">
    <source>
        <dbReference type="ARBA" id="ARBA00022598"/>
    </source>
</evidence>
<dbReference type="GO" id="GO:0000049">
    <property type="term" value="F:tRNA binding"/>
    <property type="evidence" value="ECO:0007669"/>
    <property type="project" value="InterPro"/>
</dbReference>
<feature type="domain" description="Aminoacyl-tRNA synthetase class I anticodon-binding" evidence="6">
    <location>
        <begin position="1"/>
        <end position="56"/>
    </location>
</feature>
<evidence type="ECO:0000313" key="7">
    <source>
        <dbReference type="EMBL" id="MBM3275128.1"/>
    </source>
</evidence>
<keyword evidence="5" id="KW-0030">Aminoacyl-tRNA synthetase</keyword>
<dbReference type="InterPro" id="IPR020751">
    <property type="entry name" value="aa-tRNA-synth_I_codon-bd_sub2"/>
</dbReference>
<evidence type="ECO:0000259" key="6">
    <source>
        <dbReference type="Pfam" id="PF19269"/>
    </source>
</evidence>
<dbReference type="Gene3D" id="1.10.10.350">
    <property type="match status" value="1"/>
</dbReference>
<evidence type="ECO:0000256" key="3">
    <source>
        <dbReference type="ARBA" id="ARBA00022840"/>
    </source>
</evidence>
<dbReference type="AlphaFoldDB" id="A0A937X4F5"/>
<evidence type="ECO:0000256" key="2">
    <source>
        <dbReference type="ARBA" id="ARBA00022741"/>
    </source>
</evidence>
<keyword evidence="4" id="KW-0648">Protein biosynthesis</keyword>
<dbReference type="GO" id="GO:0005524">
    <property type="term" value="F:ATP binding"/>
    <property type="evidence" value="ECO:0007669"/>
    <property type="project" value="UniProtKB-KW"/>
</dbReference>
<evidence type="ECO:0000256" key="5">
    <source>
        <dbReference type="ARBA" id="ARBA00023146"/>
    </source>
</evidence>
<reference evidence="7 8" key="1">
    <citation type="submission" date="2019-03" db="EMBL/GenBank/DDBJ databases">
        <title>Lake Tanganyika Metagenome-Assembled Genomes (MAGs).</title>
        <authorList>
            <person name="Tran P."/>
        </authorList>
    </citation>
    <scope>NUCLEOTIDE SEQUENCE [LARGE SCALE GENOMIC DNA]</scope>
    <source>
        <strain evidence="7">K_DeepCast_65m_m2_236</strain>
    </source>
</reference>
<keyword evidence="3" id="KW-0067">ATP-binding</keyword>
<evidence type="ECO:0000313" key="8">
    <source>
        <dbReference type="Proteomes" id="UP000703893"/>
    </source>
</evidence>
<dbReference type="EMBL" id="VGJX01000455">
    <property type="protein sequence ID" value="MBM3275128.1"/>
    <property type="molecule type" value="Genomic_DNA"/>
</dbReference>
<sequence length="64" mass="6669">IEAEFRALAAESGLKAGQVIQPVRVALTGGKVSPGMFDVVALLGRDLTIRRLRAAIEKIPAGVA</sequence>
<name>A0A937X4F5_9BACT</name>
<comment type="caution">
    <text evidence="7">The sequence shown here is derived from an EMBL/GenBank/DDBJ whole genome shotgun (WGS) entry which is preliminary data.</text>
</comment>
<dbReference type="InterPro" id="IPR008925">
    <property type="entry name" value="aa_tRNA-synth_I_cd-bd_sf"/>
</dbReference>
<gene>
    <name evidence="7" type="ORF">FJZ00_08235</name>
</gene>
<evidence type="ECO:0000256" key="4">
    <source>
        <dbReference type="ARBA" id="ARBA00022917"/>
    </source>
</evidence>
<accession>A0A937X4F5</accession>
<proteinExistence type="predicted"/>